<keyword evidence="9" id="KW-0812">Transmembrane</keyword>
<dbReference type="GO" id="GO:0030245">
    <property type="term" value="P:cellulose catabolic process"/>
    <property type="evidence" value="ECO:0007669"/>
    <property type="project" value="UniProtKB-KW"/>
</dbReference>
<evidence type="ECO:0000256" key="3">
    <source>
        <dbReference type="ARBA" id="ARBA00012601"/>
    </source>
</evidence>
<dbReference type="Gene3D" id="1.50.10.10">
    <property type="match status" value="1"/>
</dbReference>
<evidence type="ECO:0000259" key="10">
    <source>
        <dbReference type="Pfam" id="PF00759"/>
    </source>
</evidence>
<comment type="similarity">
    <text evidence="2">Belongs to the glycosyl hydrolase 9 (cellulase E) family.</text>
</comment>
<keyword evidence="13" id="KW-1185">Reference proteome</keyword>
<dbReference type="SUPFAM" id="SSF53448">
    <property type="entry name" value="Nucleotide-diphospho-sugar transferases"/>
    <property type="match status" value="1"/>
</dbReference>
<feature type="transmembrane region" description="Helical" evidence="9">
    <location>
        <begin position="191"/>
        <end position="212"/>
    </location>
</feature>
<keyword evidence="8" id="KW-0624">Polysaccharide degradation</keyword>
<dbReference type="GO" id="GO:0008810">
    <property type="term" value="F:cellulase activity"/>
    <property type="evidence" value="ECO:0007669"/>
    <property type="project" value="UniProtKB-EC"/>
</dbReference>
<dbReference type="EMBL" id="JALJOU010000003">
    <property type="protein sequence ID" value="KAK9845258.1"/>
    <property type="molecule type" value="Genomic_DNA"/>
</dbReference>
<feature type="transmembrane region" description="Helical" evidence="9">
    <location>
        <begin position="161"/>
        <end position="185"/>
    </location>
</feature>
<evidence type="ECO:0000259" key="11">
    <source>
        <dbReference type="Pfam" id="PF13632"/>
    </source>
</evidence>
<evidence type="ECO:0000256" key="7">
    <source>
        <dbReference type="ARBA" id="ARBA00023295"/>
    </source>
</evidence>
<evidence type="ECO:0000256" key="6">
    <source>
        <dbReference type="ARBA" id="ARBA00023277"/>
    </source>
</evidence>
<evidence type="ECO:0000256" key="8">
    <source>
        <dbReference type="ARBA" id="ARBA00023326"/>
    </source>
</evidence>
<dbReference type="Gene3D" id="3.90.550.10">
    <property type="entry name" value="Spore Coat Polysaccharide Biosynthesis Protein SpsA, Chain A"/>
    <property type="match status" value="1"/>
</dbReference>
<proteinExistence type="inferred from homology"/>
<dbReference type="InterPro" id="IPR008928">
    <property type="entry name" value="6-hairpin_glycosidase_sf"/>
</dbReference>
<dbReference type="InterPro" id="IPR001701">
    <property type="entry name" value="Glyco_hydro_9"/>
</dbReference>
<evidence type="ECO:0000313" key="12">
    <source>
        <dbReference type="EMBL" id="KAK9845258.1"/>
    </source>
</evidence>
<protein>
    <recommendedName>
        <fullName evidence="3">cellulase</fullName>
        <ecNumber evidence="3">3.2.1.4</ecNumber>
    </recommendedName>
</protein>
<dbReference type="Pfam" id="PF00759">
    <property type="entry name" value="Glyco_hydro_9"/>
    <property type="match status" value="1"/>
</dbReference>
<accession>A0AAW1SG45</accession>
<keyword evidence="4" id="KW-0378">Hydrolase</keyword>
<comment type="caution">
    <text evidence="12">The sequence shown here is derived from an EMBL/GenBank/DDBJ whole genome shotgun (WGS) entry which is preliminary data.</text>
</comment>
<name>A0AAW1SG45_9CHLO</name>
<dbReference type="Proteomes" id="UP001445335">
    <property type="component" value="Unassembled WGS sequence"/>
</dbReference>
<feature type="transmembrane region" description="Helical" evidence="9">
    <location>
        <begin position="294"/>
        <end position="315"/>
    </location>
</feature>
<feature type="transmembrane region" description="Helical" evidence="9">
    <location>
        <begin position="327"/>
        <end position="351"/>
    </location>
</feature>
<dbReference type="SUPFAM" id="SSF48208">
    <property type="entry name" value="Six-hairpin glycosidases"/>
    <property type="match status" value="1"/>
</dbReference>
<keyword evidence="5" id="KW-0136">Cellulose degradation</keyword>
<reference evidence="12 13" key="1">
    <citation type="journal article" date="2024" name="Nat. Commun.">
        <title>Phylogenomics reveals the evolutionary origins of lichenization in chlorophyte algae.</title>
        <authorList>
            <person name="Puginier C."/>
            <person name="Libourel C."/>
            <person name="Otte J."/>
            <person name="Skaloud P."/>
            <person name="Haon M."/>
            <person name="Grisel S."/>
            <person name="Petersen M."/>
            <person name="Berrin J.G."/>
            <person name="Delaux P.M."/>
            <person name="Dal Grande F."/>
            <person name="Keller J."/>
        </authorList>
    </citation>
    <scope>NUCLEOTIDE SEQUENCE [LARGE SCALE GENOMIC DNA]</scope>
    <source>
        <strain evidence="12 13">SAG 245.80</strain>
    </source>
</reference>
<keyword evidence="9" id="KW-1133">Transmembrane helix</keyword>
<dbReference type="EC" id="3.2.1.4" evidence="3"/>
<dbReference type="InterPro" id="IPR012341">
    <property type="entry name" value="6hp_glycosidase-like_sf"/>
</dbReference>
<keyword evidence="7" id="KW-0326">Glycosidase</keyword>
<gene>
    <name evidence="12" type="ORF">WJX81_001552</name>
</gene>
<organism evidence="12 13">
    <name type="scientific">Elliptochloris bilobata</name>
    <dbReference type="NCBI Taxonomy" id="381761"/>
    <lineage>
        <taxon>Eukaryota</taxon>
        <taxon>Viridiplantae</taxon>
        <taxon>Chlorophyta</taxon>
        <taxon>core chlorophytes</taxon>
        <taxon>Trebouxiophyceae</taxon>
        <taxon>Trebouxiophyceae incertae sedis</taxon>
        <taxon>Elliptochloris clade</taxon>
        <taxon>Elliptochloris</taxon>
    </lineage>
</organism>
<dbReference type="InterPro" id="IPR029044">
    <property type="entry name" value="Nucleotide-diphossugar_trans"/>
</dbReference>
<evidence type="ECO:0000313" key="13">
    <source>
        <dbReference type="Proteomes" id="UP001445335"/>
    </source>
</evidence>
<evidence type="ECO:0000256" key="9">
    <source>
        <dbReference type="SAM" id="Phobius"/>
    </source>
</evidence>
<keyword evidence="6" id="KW-0119">Carbohydrate metabolism</keyword>
<feature type="domain" description="Glycosyltransferase 2-like" evidence="11">
    <location>
        <begin position="4"/>
        <end position="186"/>
    </location>
</feature>
<evidence type="ECO:0000256" key="2">
    <source>
        <dbReference type="ARBA" id="ARBA00007072"/>
    </source>
</evidence>
<sequence length="853" mass="92451">MVASPEFFIRVLAELADPQVALVLTPQKFYNYDLDTDIFNHSNLIYWQISLPGLDGWDNVSCTGTNFVVRAKAAAQARWFPTYTLGEDMALALEIQQAGWKGAYVKEYLAMGEVPTSVRSTFMQKSRWCKGGMQIFFSHHNAMLAPNLTFMQKLIWNTSGWAYICTTVTTPVFQIIPIVGVWLGYFPLEFGRMFALAFCIYFPATHMLLYYCHDVSHMRSIFFSVTAGNMFWFAYAKATFNTLFSAAMHRQIKFKTTEKSIMAADVTDAANKAVKKSKTARSPLAVAWMNVQDVWIHIVTFVLCAATAACGGYRLHNEYNNNVAQTLSILVSMGWALYNMTAPFLLIYFCLFGSRGLRVITTFAAVLSSCIVGAIVILIWIVLPNEYDYSNVLRMSLRFYAAQRSGALPADNPIPWRGDSALGDRAPNGASLVGGYYDDGGTVKYGFPLASAAALLAWGLLEFPGGYQGANLAQAQGALRWATDYMLACQLDDANGSFVAQVGSFEADRAFWGRPELMSMARPVARVNSAGSPGTDLLASTAAALAAAGMALADDPAYATRLIVTAQQLYGAAVRKPQGRYSDVALDAASLYPSSGYLDDLAWGAAWLAAATGQAAYLRDAAAWAAAAASTPSQAPAQPQVFNWDNQLPGVYVLLSNLTGYRNATFTTPAEKFLGGWLDASNGVARSPAFASWLGPTGALRNQANAALLAWVYAKGSGGGPGKLFCWAEFQIRYLLGDSGESFMVGFGPKSPLRPTHGAASCPGDSTVPCDMGAFYATGPNPHELEGALVSGPAFPNDAYQDLRSLVNSRVALDYNAGFTGMLAALVEQGHATYTHCTQGHGFFYNLWFHSPI</sequence>
<evidence type="ECO:0000256" key="1">
    <source>
        <dbReference type="ARBA" id="ARBA00000966"/>
    </source>
</evidence>
<dbReference type="AlphaFoldDB" id="A0AAW1SG45"/>
<comment type="catalytic activity">
    <reaction evidence="1">
        <text>Endohydrolysis of (1-&gt;4)-beta-D-glucosidic linkages in cellulose, lichenin and cereal beta-D-glucans.</text>
        <dbReference type="EC" id="3.2.1.4"/>
    </reaction>
</comment>
<feature type="transmembrane region" description="Helical" evidence="9">
    <location>
        <begin position="363"/>
        <end position="383"/>
    </location>
</feature>
<dbReference type="InterPro" id="IPR001173">
    <property type="entry name" value="Glyco_trans_2-like"/>
</dbReference>
<dbReference type="Pfam" id="PF13632">
    <property type="entry name" value="Glyco_trans_2_3"/>
    <property type="match status" value="1"/>
</dbReference>
<evidence type="ECO:0000256" key="4">
    <source>
        <dbReference type="ARBA" id="ARBA00022801"/>
    </source>
</evidence>
<evidence type="ECO:0000256" key="5">
    <source>
        <dbReference type="ARBA" id="ARBA00023001"/>
    </source>
</evidence>
<dbReference type="PANTHER" id="PTHR22298">
    <property type="entry name" value="ENDO-1,4-BETA-GLUCANASE"/>
    <property type="match status" value="1"/>
</dbReference>
<keyword evidence="9" id="KW-0472">Membrane</keyword>
<feature type="domain" description="Glycoside hydrolase family 9" evidence="10">
    <location>
        <begin position="389"/>
        <end position="823"/>
    </location>
</feature>